<evidence type="ECO:0000259" key="5">
    <source>
        <dbReference type="Pfam" id="PF00061"/>
    </source>
</evidence>
<dbReference type="InterPro" id="IPR022272">
    <property type="entry name" value="Lipocalin_CS"/>
</dbReference>
<accession>A0A9J6BZE7</accession>
<dbReference type="InterPro" id="IPR012674">
    <property type="entry name" value="Calycin"/>
</dbReference>
<sequence>MPGFGSCPRVKVMDTFDVAQFAGTWYYTASYPDKMMLNSRCAVTTFTLAITAIDSNGSILINDYNLFRKFVTLGKEKKYLGSAKLITSGVLGVNYPASPKANLYYNILDTDYYNYAVIFSCDNYYGVVNGQNLWVLARRKFLEPQYVQKTLEVITRNGLSIALLKNIDQGCDNPYPYAKV</sequence>
<feature type="domain" description="Lipocalin/cytosolic fatty-acid binding" evidence="5">
    <location>
        <begin position="22"/>
        <end position="165"/>
    </location>
</feature>
<dbReference type="GO" id="GO:0031409">
    <property type="term" value="F:pigment binding"/>
    <property type="evidence" value="ECO:0007669"/>
    <property type="project" value="InterPro"/>
</dbReference>
<evidence type="ECO:0000256" key="2">
    <source>
        <dbReference type="ARBA" id="ARBA00023157"/>
    </source>
</evidence>
<dbReference type="EMBL" id="JADBJN010000002">
    <property type="protein sequence ID" value="KAG5675122.1"/>
    <property type="molecule type" value="Genomic_DNA"/>
</dbReference>
<dbReference type="InterPro" id="IPR000566">
    <property type="entry name" value="Lipocln_cytosolic_FA-bd_dom"/>
</dbReference>
<reference evidence="6" key="1">
    <citation type="submission" date="2021-03" db="EMBL/GenBank/DDBJ databases">
        <title>Chromosome level genome of the anhydrobiotic midge Polypedilum vanderplanki.</title>
        <authorList>
            <person name="Yoshida Y."/>
            <person name="Kikawada T."/>
            <person name="Gusev O."/>
        </authorList>
    </citation>
    <scope>NUCLEOTIDE SEQUENCE</scope>
    <source>
        <strain evidence="6">NIAS01</strain>
        <tissue evidence="6">Whole body or cell culture</tissue>
    </source>
</reference>
<organism evidence="6 7">
    <name type="scientific">Polypedilum vanderplanki</name>
    <name type="common">Sleeping chironomid midge</name>
    <dbReference type="NCBI Taxonomy" id="319348"/>
    <lineage>
        <taxon>Eukaryota</taxon>
        <taxon>Metazoa</taxon>
        <taxon>Ecdysozoa</taxon>
        <taxon>Arthropoda</taxon>
        <taxon>Hexapoda</taxon>
        <taxon>Insecta</taxon>
        <taxon>Pterygota</taxon>
        <taxon>Neoptera</taxon>
        <taxon>Endopterygota</taxon>
        <taxon>Diptera</taxon>
        <taxon>Nematocera</taxon>
        <taxon>Chironomoidea</taxon>
        <taxon>Chironomidae</taxon>
        <taxon>Chironominae</taxon>
        <taxon>Polypedilum</taxon>
        <taxon>Polypedilum</taxon>
    </lineage>
</organism>
<dbReference type="Proteomes" id="UP001107558">
    <property type="component" value="Chromosome 2"/>
</dbReference>
<evidence type="ECO:0000256" key="4">
    <source>
        <dbReference type="RuleBase" id="RU003695"/>
    </source>
</evidence>
<keyword evidence="2" id="KW-1015">Disulfide bond</keyword>
<dbReference type="SUPFAM" id="SSF50814">
    <property type="entry name" value="Lipocalins"/>
    <property type="match status" value="1"/>
</dbReference>
<protein>
    <recommendedName>
        <fullName evidence="5">Lipocalin/cytosolic fatty-acid binding domain-containing protein</fullName>
    </recommendedName>
</protein>
<name>A0A9J6BZE7_POLVA</name>
<dbReference type="Gene3D" id="2.40.128.20">
    <property type="match status" value="1"/>
</dbReference>
<dbReference type="OrthoDB" id="565904at2759"/>
<dbReference type="AlphaFoldDB" id="A0A9J6BZE7"/>
<dbReference type="InterPro" id="IPR022271">
    <property type="entry name" value="Lipocalin_ApoD"/>
</dbReference>
<keyword evidence="7" id="KW-1185">Reference proteome</keyword>
<evidence type="ECO:0000313" key="6">
    <source>
        <dbReference type="EMBL" id="KAG5675122.1"/>
    </source>
</evidence>
<proteinExistence type="inferred from homology"/>
<dbReference type="Pfam" id="PF00061">
    <property type="entry name" value="Lipocalin"/>
    <property type="match status" value="1"/>
</dbReference>
<evidence type="ECO:0000256" key="3">
    <source>
        <dbReference type="PIRNR" id="PIRNR036893"/>
    </source>
</evidence>
<evidence type="ECO:0000313" key="7">
    <source>
        <dbReference type="Proteomes" id="UP001107558"/>
    </source>
</evidence>
<evidence type="ECO:0000256" key="1">
    <source>
        <dbReference type="ARBA" id="ARBA00006889"/>
    </source>
</evidence>
<dbReference type="PROSITE" id="PS00213">
    <property type="entry name" value="LIPOCALIN"/>
    <property type="match status" value="1"/>
</dbReference>
<dbReference type="PRINTS" id="PR01273">
    <property type="entry name" value="INVTBRTCOLOR"/>
</dbReference>
<dbReference type="InterPro" id="IPR003057">
    <property type="entry name" value="Invtbrt_color"/>
</dbReference>
<comment type="caution">
    <text evidence="6">The sequence shown here is derived from an EMBL/GenBank/DDBJ whole genome shotgun (WGS) entry which is preliminary data.</text>
</comment>
<dbReference type="GO" id="GO:0000302">
    <property type="term" value="P:response to reactive oxygen species"/>
    <property type="evidence" value="ECO:0007669"/>
    <property type="project" value="TreeGrafter"/>
</dbReference>
<comment type="similarity">
    <text evidence="1 3 4">Belongs to the calycin superfamily. Lipocalin family.</text>
</comment>
<dbReference type="GO" id="GO:0006629">
    <property type="term" value="P:lipid metabolic process"/>
    <property type="evidence" value="ECO:0007669"/>
    <property type="project" value="TreeGrafter"/>
</dbReference>
<gene>
    <name evidence="6" type="ORF">PVAND_005051</name>
</gene>
<dbReference type="PIRSF" id="PIRSF036893">
    <property type="entry name" value="Lipocalin_ApoD"/>
    <property type="match status" value="1"/>
</dbReference>
<dbReference type="PANTHER" id="PTHR10612:SF34">
    <property type="entry name" value="APOLIPOPROTEIN D"/>
    <property type="match status" value="1"/>
</dbReference>
<dbReference type="PANTHER" id="PTHR10612">
    <property type="entry name" value="APOLIPOPROTEIN D"/>
    <property type="match status" value="1"/>
</dbReference>
<dbReference type="GO" id="GO:0005737">
    <property type="term" value="C:cytoplasm"/>
    <property type="evidence" value="ECO:0007669"/>
    <property type="project" value="TreeGrafter"/>
</dbReference>